<dbReference type="Proteomes" id="UP000198959">
    <property type="component" value="Unassembled WGS sequence"/>
</dbReference>
<dbReference type="RefSeq" id="WP_176738235.1">
    <property type="nucleotide sequence ID" value="NZ_FMHW01000002.1"/>
</dbReference>
<dbReference type="AlphaFoldDB" id="A0A1C6RIV4"/>
<evidence type="ECO:0000256" key="1">
    <source>
        <dbReference type="SAM" id="MobiDB-lite"/>
    </source>
</evidence>
<proteinExistence type="predicted"/>
<organism evidence="2 3">
    <name type="scientific">Micromonospora pallida</name>
    <dbReference type="NCBI Taxonomy" id="145854"/>
    <lineage>
        <taxon>Bacteria</taxon>
        <taxon>Bacillati</taxon>
        <taxon>Actinomycetota</taxon>
        <taxon>Actinomycetes</taxon>
        <taxon>Micromonosporales</taxon>
        <taxon>Micromonosporaceae</taxon>
        <taxon>Micromonospora</taxon>
    </lineage>
</organism>
<feature type="region of interest" description="Disordered" evidence="1">
    <location>
        <begin position="1"/>
        <end position="31"/>
    </location>
</feature>
<reference evidence="3" key="1">
    <citation type="submission" date="2016-06" db="EMBL/GenBank/DDBJ databases">
        <authorList>
            <person name="Varghese N."/>
            <person name="Submissions Spin"/>
        </authorList>
    </citation>
    <scope>NUCLEOTIDE SEQUENCE [LARGE SCALE GENOMIC DNA]</scope>
    <source>
        <strain evidence="3">DSM 43817</strain>
    </source>
</reference>
<sequence length="77" mass="8252">MMAVALAVPWSSSPCSPVCSGRRPGPPRRAAENRELRAEVVALRRAAIRSTAAALLTPDDIAAIETYANTHREDGPR</sequence>
<dbReference type="EMBL" id="FMHW01000002">
    <property type="protein sequence ID" value="SCL16972.1"/>
    <property type="molecule type" value="Genomic_DNA"/>
</dbReference>
<evidence type="ECO:0000313" key="3">
    <source>
        <dbReference type="Proteomes" id="UP000198959"/>
    </source>
</evidence>
<dbReference type="STRING" id="145854.GA0074692_0058"/>
<keyword evidence="3" id="KW-1185">Reference proteome</keyword>
<gene>
    <name evidence="2" type="ORF">GA0074692_0058</name>
</gene>
<feature type="compositionally biased region" description="Low complexity" evidence="1">
    <location>
        <begin position="8"/>
        <end position="23"/>
    </location>
</feature>
<name>A0A1C6RIV4_9ACTN</name>
<evidence type="ECO:0000313" key="2">
    <source>
        <dbReference type="EMBL" id="SCL16972.1"/>
    </source>
</evidence>
<accession>A0A1C6RIV4</accession>
<protein>
    <submittedName>
        <fullName evidence="2">Uncharacterized protein</fullName>
    </submittedName>
</protein>